<name>A0A6H0XVR8_9PEZI</name>
<dbReference type="GO" id="GO:0016491">
    <property type="term" value="F:oxidoreductase activity"/>
    <property type="evidence" value="ECO:0007669"/>
    <property type="project" value="UniProtKB-KW"/>
</dbReference>
<protein>
    <submittedName>
        <fullName evidence="3">Uncharacterized protein</fullName>
    </submittedName>
</protein>
<dbReference type="Pfam" id="PF00106">
    <property type="entry name" value="adh_short"/>
    <property type="match status" value="1"/>
</dbReference>
<dbReference type="EMBL" id="CP051141">
    <property type="protein sequence ID" value="QIW98539.1"/>
    <property type="molecule type" value="Genomic_DNA"/>
</dbReference>
<proteinExistence type="inferred from homology"/>
<evidence type="ECO:0000313" key="3">
    <source>
        <dbReference type="EMBL" id="QIW98539.1"/>
    </source>
</evidence>
<sequence>MAPHIQFTADQALSPNATFDAGVLAGKSIVVTGGTSVGARSEHAGKRLLDEFGPKQLRFVQCDIMSWSDQLKLFKTALAESPARTLDIVFANAGISGPDDVFLESPLTPEGDPVKPNVNVIETDIVGTMYTIKLANHYLPRQPAGADRDRLVLITGSLAGYVDRPGRSTVCCCQGFGVRGIMRCMRRTGPNHGVRYNILAPWYIRSKVMSAEVADKIMANGIDLASMDDAATAILHIASDVKLNGRTIAVVPRSETPKGYLDVKQDDIDDDKMLAGWQRKCDQAASHV</sequence>
<dbReference type="OrthoDB" id="5371740at2759"/>
<reference evidence="3 4" key="1">
    <citation type="journal article" date="2016" name="Sci. Rep.">
        <title>Peltaster fructicola genome reveals evolution from an invasive phytopathogen to an ectophytic parasite.</title>
        <authorList>
            <person name="Xu C."/>
            <person name="Chen H."/>
            <person name="Gleason M.L."/>
            <person name="Xu J.R."/>
            <person name="Liu H."/>
            <person name="Zhang R."/>
            <person name="Sun G."/>
        </authorList>
    </citation>
    <scope>NUCLEOTIDE SEQUENCE [LARGE SCALE GENOMIC DNA]</scope>
    <source>
        <strain evidence="3 4">LNHT1506</strain>
    </source>
</reference>
<keyword evidence="2" id="KW-0560">Oxidoreductase</keyword>
<evidence type="ECO:0000313" key="4">
    <source>
        <dbReference type="Proteomes" id="UP000503462"/>
    </source>
</evidence>
<dbReference type="InterPro" id="IPR036291">
    <property type="entry name" value="NAD(P)-bd_dom_sf"/>
</dbReference>
<accession>A0A6H0XVR8</accession>
<dbReference type="PANTHER" id="PTHR43180">
    <property type="entry name" value="3-OXOACYL-(ACYL-CARRIER-PROTEIN) REDUCTASE (AFU_ORTHOLOGUE AFUA_6G11210)"/>
    <property type="match status" value="1"/>
</dbReference>
<organism evidence="3 4">
    <name type="scientific">Peltaster fructicola</name>
    <dbReference type="NCBI Taxonomy" id="286661"/>
    <lineage>
        <taxon>Eukaryota</taxon>
        <taxon>Fungi</taxon>
        <taxon>Dikarya</taxon>
        <taxon>Ascomycota</taxon>
        <taxon>Pezizomycotina</taxon>
        <taxon>Dothideomycetes</taxon>
        <taxon>Dothideomycetes incertae sedis</taxon>
        <taxon>Peltaster</taxon>
    </lineage>
</organism>
<dbReference type="Gene3D" id="3.40.50.720">
    <property type="entry name" value="NAD(P)-binding Rossmann-like Domain"/>
    <property type="match status" value="1"/>
</dbReference>
<dbReference type="InterPro" id="IPR002347">
    <property type="entry name" value="SDR_fam"/>
</dbReference>
<dbReference type="Proteomes" id="UP000503462">
    <property type="component" value="Chromosome 3"/>
</dbReference>
<evidence type="ECO:0000256" key="2">
    <source>
        <dbReference type="ARBA" id="ARBA00023002"/>
    </source>
</evidence>
<gene>
    <name evidence="3" type="ORF">AMS68_004057</name>
</gene>
<dbReference type="PANTHER" id="PTHR43180:SF31">
    <property type="entry name" value="CHAIN DEHYDROGENASE_REDUCTASE, PUTATIVE (AFU_ORTHOLOGUE AFUA_2G16570)-RELATED"/>
    <property type="match status" value="1"/>
</dbReference>
<evidence type="ECO:0000256" key="1">
    <source>
        <dbReference type="ARBA" id="ARBA00006484"/>
    </source>
</evidence>
<dbReference type="AlphaFoldDB" id="A0A6H0XVR8"/>
<comment type="similarity">
    <text evidence="1">Belongs to the short-chain dehydrogenases/reductases (SDR) family.</text>
</comment>
<dbReference type="SUPFAM" id="SSF51735">
    <property type="entry name" value="NAD(P)-binding Rossmann-fold domains"/>
    <property type="match status" value="1"/>
</dbReference>
<keyword evidence="4" id="KW-1185">Reference proteome</keyword>